<dbReference type="OrthoDB" id="75754at2759"/>
<feature type="region of interest" description="Disordered" evidence="5">
    <location>
        <begin position="1"/>
        <end position="23"/>
    </location>
</feature>
<evidence type="ECO:0000256" key="2">
    <source>
        <dbReference type="ARBA" id="ARBA00009063"/>
    </source>
</evidence>
<dbReference type="Pfam" id="PF14523">
    <property type="entry name" value="Syntaxin_2"/>
    <property type="match status" value="1"/>
</dbReference>
<dbReference type="PROSITE" id="PS50192">
    <property type="entry name" value="T_SNARE"/>
    <property type="match status" value="1"/>
</dbReference>
<evidence type="ECO:0000256" key="1">
    <source>
        <dbReference type="ARBA" id="ARBA00004211"/>
    </source>
</evidence>
<dbReference type="GO" id="GO:0000149">
    <property type="term" value="F:SNARE binding"/>
    <property type="evidence" value="ECO:0007669"/>
    <property type="project" value="TreeGrafter"/>
</dbReference>
<dbReference type="HOGENOM" id="CLU_059257_1_0_1"/>
<dbReference type="Pfam" id="PF05739">
    <property type="entry name" value="SNARE"/>
    <property type="match status" value="1"/>
</dbReference>
<keyword evidence="3" id="KW-0813">Transport</keyword>
<keyword evidence="6" id="KW-0812">Transmembrane</keyword>
<dbReference type="AlphaFoldDB" id="J3JYY6"/>
<dbReference type="EnsemblMetazoa" id="XM_019901557.1">
    <property type="protein sequence ID" value="XP_019757116.1"/>
    <property type="gene ID" value="LOC109535632"/>
</dbReference>
<dbReference type="InterPro" id="IPR006011">
    <property type="entry name" value="Syntaxin_N"/>
</dbReference>
<dbReference type="GO" id="GO:0048278">
    <property type="term" value="P:vesicle docking"/>
    <property type="evidence" value="ECO:0007669"/>
    <property type="project" value="TreeGrafter"/>
</dbReference>
<proteinExistence type="evidence at transcript level"/>
<dbReference type="InterPro" id="IPR006012">
    <property type="entry name" value="Syntaxin/epimorphin_CS"/>
</dbReference>
<dbReference type="CDD" id="cd15847">
    <property type="entry name" value="SNARE_syntaxin7_like"/>
    <property type="match status" value="1"/>
</dbReference>
<dbReference type="PANTHER" id="PTHR19957:SF38">
    <property type="entry name" value="LD27581P"/>
    <property type="match status" value="1"/>
</dbReference>
<reference evidence="10" key="3">
    <citation type="submission" date="2024-08" db="UniProtKB">
        <authorList>
            <consortium name="EnsemblMetazoa"/>
        </authorList>
    </citation>
    <scope>IDENTIFICATION</scope>
</reference>
<dbReference type="GO" id="GO:0006836">
    <property type="term" value="P:neurotransmitter transport"/>
    <property type="evidence" value="ECO:0007669"/>
    <property type="project" value="UniProtKB-KW"/>
</dbReference>
<keyword evidence="6" id="KW-0472">Membrane</keyword>
<keyword evidence="11" id="KW-1185">Reference proteome</keyword>
<dbReference type="InterPro" id="IPR010989">
    <property type="entry name" value="SNARE"/>
</dbReference>
<dbReference type="SMART" id="SM00503">
    <property type="entry name" value="SynN"/>
    <property type="match status" value="1"/>
</dbReference>
<gene>
    <name evidence="9" type="ORF">YQE_04744</name>
</gene>
<keyword evidence="6" id="KW-1133">Transmembrane helix</keyword>
<dbReference type="GO" id="GO:0005484">
    <property type="term" value="F:SNAP receptor activity"/>
    <property type="evidence" value="ECO:0007669"/>
    <property type="project" value="InterPro"/>
</dbReference>
<accession>J3JYY6</accession>
<evidence type="ECO:0000256" key="6">
    <source>
        <dbReference type="SAM" id="Phobius"/>
    </source>
</evidence>
<comment type="subcellular location">
    <subcellularLocation>
        <location evidence="1">Membrane</location>
        <topology evidence="1">Single-pass type IV membrane protein</topology>
    </subcellularLocation>
</comment>
<evidence type="ECO:0000256" key="5">
    <source>
        <dbReference type="SAM" id="MobiDB-lite"/>
    </source>
</evidence>
<dbReference type="PANTHER" id="PTHR19957">
    <property type="entry name" value="SYNTAXIN"/>
    <property type="match status" value="1"/>
</dbReference>
<dbReference type="Gene3D" id="1.20.5.110">
    <property type="match status" value="1"/>
</dbReference>
<evidence type="ECO:0000313" key="11">
    <source>
        <dbReference type="Proteomes" id="UP000019118"/>
    </source>
</evidence>
<dbReference type="SUPFAM" id="SSF47661">
    <property type="entry name" value="t-snare proteins"/>
    <property type="match status" value="1"/>
</dbReference>
<dbReference type="GO" id="GO:0031201">
    <property type="term" value="C:SNARE complex"/>
    <property type="evidence" value="ECO:0007669"/>
    <property type="project" value="TreeGrafter"/>
</dbReference>
<dbReference type="SMART" id="SM00397">
    <property type="entry name" value="t_SNARE"/>
    <property type="match status" value="1"/>
</dbReference>
<reference evidence="8" key="1">
    <citation type="journal article" date="2012" name="Insect Biochem. Mol. Biol.">
        <title>Transcriptome and full-length cDNA resources for the mountain pine beetle, Dendroctonus ponderosae Hopkins, a major insect pest of pine forests.</title>
        <authorList>
            <person name="Keeling C.I."/>
            <person name="Henderson H."/>
            <person name="Li M."/>
            <person name="Yuen M."/>
            <person name="Clark E.L."/>
            <person name="Fraser J.D."/>
            <person name="Huber D.P."/>
            <person name="Liao N.Y."/>
            <person name="Roderick Docking T."/>
            <person name="Birol I."/>
            <person name="Chan S.K."/>
            <person name="Taylor G.A."/>
            <person name="Palmquist D."/>
            <person name="Jones S.J."/>
            <person name="Bohlmann J."/>
        </authorList>
    </citation>
    <scope>NUCLEOTIDE SEQUENCE</scope>
    <source>
        <tissue evidence="8">Midgut and adhering fatbody of emerged adults of both sexes after feeding on lodgepole pine for up to 64 h</tissue>
    </source>
</reference>
<evidence type="ECO:0000256" key="3">
    <source>
        <dbReference type="ARBA" id="ARBA00022775"/>
    </source>
</evidence>
<evidence type="ECO:0000313" key="10">
    <source>
        <dbReference type="EnsemblMetazoa" id="XP_019757116.1"/>
    </source>
</evidence>
<organism evidence="8">
    <name type="scientific">Dendroctonus ponderosae</name>
    <name type="common">Mountain pine beetle</name>
    <dbReference type="NCBI Taxonomy" id="77166"/>
    <lineage>
        <taxon>Eukaryota</taxon>
        <taxon>Metazoa</taxon>
        <taxon>Ecdysozoa</taxon>
        <taxon>Arthropoda</taxon>
        <taxon>Hexapoda</taxon>
        <taxon>Insecta</taxon>
        <taxon>Pterygota</taxon>
        <taxon>Neoptera</taxon>
        <taxon>Endopterygota</taxon>
        <taxon>Coleoptera</taxon>
        <taxon>Polyphaga</taxon>
        <taxon>Cucujiformia</taxon>
        <taxon>Curculionidae</taxon>
        <taxon>Scolytinae</taxon>
        <taxon>Dendroctonus</taxon>
    </lineage>
</organism>
<dbReference type="InterPro" id="IPR000727">
    <property type="entry name" value="T_SNARE_dom"/>
</dbReference>
<evidence type="ECO:0000259" key="7">
    <source>
        <dbReference type="PROSITE" id="PS50192"/>
    </source>
</evidence>
<dbReference type="Proteomes" id="UP000019118">
    <property type="component" value="Unassembled WGS sequence"/>
</dbReference>
<dbReference type="PROSITE" id="PS00914">
    <property type="entry name" value="SYNTAXIN"/>
    <property type="match status" value="1"/>
</dbReference>
<name>J3JYY6_DENPD</name>
<evidence type="ECO:0000313" key="8">
    <source>
        <dbReference type="EMBL" id="AEE63424.1"/>
    </source>
</evidence>
<dbReference type="InterPro" id="IPR045242">
    <property type="entry name" value="Syntaxin"/>
</dbReference>
<sequence>MNRQTTNYGSIRDPEVGFSGSTNNDVSREFNDLFDNIATNLYTINSSIRTLLDSIKLIGTAKDNAGLRNKLHVTQMSTNQVVAATSRDIVKLSKKLPRSDKSRVLQLDKLESDFKSTINKYHILQKEVADKQKSNLLLLATVEHTPPDEVEDESEQKQIQRTRETKHEQDMLLERAERVKRIEDDILDINEIMRELAFHVEQQADTIETIENSIDHAVGNVTEGAEQVRKASQYQTRYRKKLIIFVIIAVLIAIILIAILATTLKK</sequence>
<feature type="domain" description="T-SNARE coiled-coil homology" evidence="7">
    <location>
        <begin position="169"/>
        <end position="231"/>
    </location>
</feature>
<dbReference type="EMBL" id="BT128467">
    <property type="protein sequence ID" value="AEE63424.1"/>
    <property type="molecule type" value="mRNA"/>
</dbReference>
<dbReference type="KEGG" id="dpa:109535632"/>
<dbReference type="GO" id="GO:0012505">
    <property type="term" value="C:endomembrane system"/>
    <property type="evidence" value="ECO:0007669"/>
    <property type="project" value="TreeGrafter"/>
</dbReference>
<evidence type="ECO:0000256" key="4">
    <source>
        <dbReference type="RuleBase" id="RU003858"/>
    </source>
</evidence>
<dbReference type="GO" id="GO:0006906">
    <property type="term" value="P:vesicle fusion"/>
    <property type="evidence" value="ECO:0007669"/>
    <property type="project" value="TreeGrafter"/>
</dbReference>
<feature type="transmembrane region" description="Helical" evidence="6">
    <location>
        <begin position="242"/>
        <end position="264"/>
    </location>
</feature>
<reference evidence="9 11" key="2">
    <citation type="journal article" date="2013" name="Genome Biol.">
        <title>Draft genome of the mountain pine beetle, Dendroctonus ponderosae Hopkins, a major forest pest.</title>
        <authorList>
            <person name="Keeling C.I."/>
            <person name="Yuen M.M."/>
            <person name="Liao N.Y."/>
            <person name="Docking T.R."/>
            <person name="Chan S.K."/>
            <person name="Taylor G.A."/>
            <person name="Palmquist D.L."/>
            <person name="Jackman S.D."/>
            <person name="Nguyen A."/>
            <person name="Li M."/>
            <person name="Henderson H."/>
            <person name="Janes J.K."/>
            <person name="Zhao Y."/>
            <person name="Pandoh P."/>
            <person name="Moore R."/>
            <person name="Sperling F.A."/>
            <person name="Huber D.P."/>
            <person name="Birol I."/>
            <person name="Jones S.J."/>
            <person name="Bohlmann J."/>
        </authorList>
    </citation>
    <scope>NUCLEOTIDE SEQUENCE</scope>
</reference>
<comment type="similarity">
    <text evidence="2 4">Belongs to the syntaxin family.</text>
</comment>
<evidence type="ECO:0000313" key="9">
    <source>
        <dbReference type="EMBL" id="ENN78788.1"/>
    </source>
</evidence>
<dbReference type="GO" id="GO:0006886">
    <property type="term" value="P:intracellular protein transport"/>
    <property type="evidence" value="ECO:0007669"/>
    <property type="project" value="InterPro"/>
</dbReference>
<dbReference type="EMBL" id="KB740835">
    <property type="protein sequence ID" value="ENN78788.1"/>
    <property type="molecule type" value="Genomic_DNA"/>
</dbReference>
<dbReference type="Gene3D" id="1.20.58.70">
    <property type="match status" value="1"/>
</dbReference>
<dbReference type="OMA" id="RVHNTME"/>
<keyword evidence="3" id="KW-0532">Neurotransmitter transport</keyword>
<protein>
    <recommendedName>
        <fullName evidence="7">t-SNARE coiled-coil homology domain-containing protein</fullName>
    </recommendedName>
</protein>